<dbReference type="EMBL" id="JAMFLZ010000001">
    <property type="protein sequence ID" value="MCL6294068.1"/>
    <property type="molecule type" value="Genomic_DNA"/>
</dbReference>
<dbReference type="Pfam" id="PF12833">
    <property type="entry name" value="HTH_18"/>
    <property type="match status" value="1"/>
</dbReference>
<dbReference type="InterPro" id="IPR018060">
    <property type="entry name" value="HTH_AraC"/>
</dbReference>
<evidence type="ECO:0000313" key="6">
    <source>
        <dbReference type="EMBL" id="MCL6294068.1"/>
    </source>
</evidence>
<feature type="transmembrane region" description="Helical" evidence="4">
    <location>
        <begin position="92"/>
        <end position="112"/>
    </location>
</feature>
<dbReference type="InterPro" id="IPR009057">
    <property type="entry name" value="Homeodomain-like_sf"/>
</dbReference>
<name>A0ABT0QC58_9FLAO</name>
<keyword evidence="4" id="KW-1133">Transmembrane helix</keyword>
<dbReference type="RefSeq" id="WP_249972062.1">
    <property type="nucleotide sequence ID" value="NZ_JAMFLZ010000001.1"/>
</dbReference>
<keyword evidence="7" id="KW-1185">Reference proteome</keyword>
<dbReference type="PRINTS" id="PR00032">
    <property type="entry name" value="HTHARAC"/>
</dbReference>
<dbReference type="SUPFAM" id="SSF46689">
    <property type="entry name" value="Homeodomain-like"/>
    <property type="match status" value="1"/>
</dbReference>
<dbReference type="PANTHER" id="PTHR43280:SF2">
    <property type="entry name" value="HTH-TYPE TRANSCRIPTIONAL REGULATOR EXSA"/>
    <property type="match status" value="1"/>
</dbReference>
<reference evidence="6" key="1">
    <citation type="submission" date="2022-05" db="EMBL/GenBank/DDBJ databases">
        <authorList>
            <person name="Park J.-S."/>
        </authorList>
    </citation>
    <scope>NUCLEOTIDE SEQUENCE</scope>
    <source>
        <strain evidence="6">2012CJ34-3</strain>
    </source>
</reference>
<evidence type="ECO:0000259" key="5">
    <source>
        <dbReference type="PROSITE" id="PS01124"/>
    </source>
</evidence>
<keyword evidence="3" id="KW-0804">Transcription</keyword>
<feature type="transmembrane region" description="Helical" evidence="4">
    <location>
        <begin position="124"/>
        <end position="141"/>
    </location>
</feature>
<keyword evidence="2" id="KW-0238">DNA-binding</keyword>
<feature type="domain" description="HTH araC/xylS-type" evidence="5">
    <location>
        <begin position="238"/>
        <end position="339"/>
    </location>
</feature>
<evidence type="ECO:0000256" key="2">
    <source>
        <dbReference type="ARBA" id="ARBA00023125"/>
    </source>
</evidence>
<dbReference type="InterPro" id="IPR020449">
    <property type="entry name" value="Tscrpt_reg_AraC-type_HTH"/>
</dbReference>
<comment type="caution">
    <text evidence="6">The sequence shown here is derived from an EMBL/GenBank/DDBJ whole genome shotgun (WGS) entry which is preliminary data.</text>
</comment>
<evidence type="ECO:0000256" key="1">
    <source>
        <dbReference type="ARBA" id="ARBA00023015"/>
    </source>
</evidence>
<feature type="transmembrane region" description="Helical" evidence="4">
    <location>
        <begin position="185"/>
        <end position="206"/>
    </location>
</feature>
<feature type="transmembrane region" description="Helical" evidence="4">
    <location>
        <begin position="148"/>
        <end position="165"/>
    </location>
</feature>
<feature type="transmembrane region" description="Helical" evidence="4">
    <location>
        <begin position="31"/>
        <end position="48"/>
    </location>
</feature>
<dbReference type="Gene3D" id="1.10.10.60">
    <property type="entry name" value="Homeodomain-like"/>
    <property type="match status" value="2"/>
</dbReference>
<dbReference type="Proteomes" id="UP001165381">
    <property type="component" value="Unassembled WGS sequence"/>
</dbReference>
<proteinExistence type="predicted"/>
<dbReference type="PROSITE" id="PS01124">
    <property type="entry name" value="HTH_ARAC_FAMILY_2"/>
    <property type="match status" value="1"/>
</dbReference>
<keyword evidence="4" id="KW-0472">Membrane</keyword>
<accession>A0ABT0QC58</accession>
<sequence>MLKTIQIIALIQGLFLLFILFKKRKIYKKPTFWLLVGSIVSILLFIIGDDDNNLLAESRGWFLFDSSLFITFLFLFFKYFKSDKEKFNKKDFFFFLPNIIYFIIEIIELFQIEEILLIELFEKLIEVTFLAYLIYIIIDLFKNKSKYWILYLTVPITLLMGVNYVNDCAELIGFNEVLTSNDTEYQSYFLIIIAFLFYGITYYLIVNPKALMPISKLNKYKGSNLNKQQIESYKITILDAMKTKELYIDPKLSIHKLSQEINIPRQYISEVLNIHLGKSFQDFVNEYRVEAFVTSLKKDQNEQFTLFGLANEVGFNSKSNFNAIFKKHKGLTPSQFKKTLI</sequence>
<protein>
    <submittedName>
        <fullName evidence="6">Helix-turn-helix domain-containing protein</fullName>
    </submittedName>
</protein>
<evidence type="ECO:0000256" key="3">
    <source>
        <dbReference type="ARBA" id="ARBA00023163"/>
    </source>
</evidence>
<feature type="transmembrane region" description="Helical" evidence="4">
    <location>
        <begin position="60"/>
        <end position="80"/>
    </location>
</feature>
<keyword evidence="1" id="KW-0805">Transcription regulation</keyword>
<evidence type="ECO:0000256" key="4">
    <source>
        <dbReference type="SAM" id="Phobius"/>
    </source>
</evidence>
<feature type="transmembrane region" description="Helical" evidence="4">
    <location>
        <begin position="6"/>
        <end position="22"/>
    </location>
</feature>
<organism evidence="6 7">
    <name type="scientific">Jejuia spongiicola</name>
    <dbReference type="NCBI Taxonomy" id="2942207"/>
    <lineage>
        <taxon>Bacteria</taxon>
        <taxon>Pseudomonadati</taxon>
        <taxon>Bacteroidota</taxon>
        <taxon>Flavobacteriia</taxon>
        <taxon>Flavobacteriales</taxon>
        <taxon>Flavobacteriaceae</taxon>
        <taxon>Jejuia</taxon>
    </lineage>
</organism>
<keyword evidence="4" id="KW-0812">Transmembrane</keyword>
<dbReference type="SMART" id="SM00342">
    <property type="entry name" value="HTH_ARAC"/>
    <property type="match status" value="1"/>
</dbReference>
<dbReference type="PANTHER" id="PTHR43280">
    <property type="entry name" value="ARAC-FAMILY TRANSCRIPTIONAL REGULATOR"/>
    <property type="match status" value="1"/>
</dbReference>
<gene>
    <name evidence="6" type="ORF">M3P09_03625</name>
</gene>
<evidence type="ECO:0000313" key="7">
    <source>
        <dbReference type="Proteomes" id="UP001165381"/>
    </source>
</evidence>